<name>A0ABV6FK59_9BURK</name>
<protein>
    <submittedName>
        <fullName evidence="4">Flp pilus assembly protein CpaB</fullName>
    </submittedName>
</protein>
<evidence type="ECO:0000259" key="3">
    <source>
        <dbReference type="Pfam" id="PF16976"/>
    </source>
</evidence>
<organism evidence="4 5">
    <name type="scientific">Massilia consociata</name>
    <dbReference type="NCBI Taxonomy" id="760117"/>
    <lineage>
        <taxon>Bacteria</taxon>
        <taxon>Pseudomonadati</taxon>
        <taxon>Pseudomonadota</taxon>
        <taxon>Betaproteobacteria</taxon>
        <taxon>Burkholderiales</taxon>
        <taxon>Oxalobacteraceae</taxon>
        <taxon>Telluria group</taxon>
        <taxon>Massilia</taxon>
    </lineage>
</organism>
<feature type="domain" description="Flp pilus assembly protein RcpC/CpaB" evidence="3">
    <location>
        <begin position="133"/>
        <end position="263"/>
    </location>
</feature>
<dbReference type="Proteomes" id="UP001589773">
    <property type="component" value="Unassembled WGS sequence"/>
</dbReference>
<dbReference type="RefSeq" id="WP_379681103.1">
    <property type="nucleotide sequence ID" value="NZ_JBHLWP010000017.1"/>
</dbReference>
<evidence type="ECO:0000256" key="1">
    <source>
        <dbReference type="SAM" id="MobiDB-lite"/>
    </source>
</evidence>
<evidence type="ECO:0000256" key="2">
    <source>
        <dbReference type="SAM" id="Phobius"/>
    </source>
</evidence>
<keyword evidence="2" id="KW-0812">Transmembrane</keyword>
<evidence type="ECO:0000313" key="5">
    <source>
        <dbReference type="Proteomes" id="UP001589773"/>
    </source>
</evidence>
<proteinExistence type="predicted"/>
<evidence type="ECO:0000313" key="4">
    <source>
        <dbReference type="EMBL" id="MFC0253901.1"/>
    </source>
</evidence>
<feature type="region of interest" description="Disordered" evidence="1">
    <location>
        <begin position="321"/>
        <end position="371"/>
    </location>
</feature>
<dbReference type="Pfam" id="PF16976">
    <property type="entry name" value="RcpC"/>
    <property type="match status" value="1"/>
</dbReference>
<dbReference type="EMBL" id="JBHLWP010000017">
    <property type="protein sequence ID" value="MFC0253901.1"/>
    <property type="molecule type" value="Genomic_DNA"/>
</dbReference>
<accession>A0ABV6FK59</accession>
<dbReference type="InterPro" id="IPR031571">
    <property type="entry name" value="RcpC_dom"/>
</dbReference>
<reference evidence="4 5" key="1">
    <citation type="submission" date="2024-09" db="EMBL/GenBank/DDBJ databases">
        <authorList>
            <person name="Sun Q."/>
            <person name="Mori K."/>
        </authorList>
    </citation>
    <scope>NUCLEOTIDE SEQUENCE [LARGE SCALE GENOMIC DNA]</scope>
    <source>
        <strain evidence="4 5">CCM 7792</strain>
    </source>
</reference>
<feature type="transmembrane region" description="Helical" evidence="2">
    <location>
        <begin position="18"/>
        <end position="39"/>
    </location>
</feature>
<keyword evidence="2" id="KW-0472">Membrane</keyword>
<dbReference type="NCBIfam" id="TIGR03177">
    <property type="entry name" value="pilus_cpaB"/>
    <property type="match status" value="1"/>
</dbReference>
<dbReference type="InterPro" id="IPR017592">
    <property type="entry name" value="Pilus_assmbl_Flp-typ_CpaB"/>
</dbReference>
<keyword evidence="5" id="KW-1185">Reference proteome</keyword>
<comment type="caution">
    <text evidence="4">The sequence shown here is derived from an EMBL/GenBank/DDBJ whole genome shotgun (WGS) entry which is preliminary data.</text>
</comment>
<sequence length="371" mass="39746">MQNQPNAVRVSKRLKNPLVLLLIAAVLAMGVAWITLQYLERREAAMKAELAASGQANAPRRIAVAVPMADAGVGTVLSLDTFVARPVEEDLVYPDTVLASDFMSMQGMKLARPVLRGRPLRVTDLQVPEVRDVAAVLPAGRRALTIEIDNVNSIAQTLRPNHRIDIYLLSKIENQGAAAGQGAAKGYEQVSLYMQDMVVLATGTEFADVTRTDGPALDKMVRPGEIDGRRDGDYDTVTLLVTPEQAARLMVGQKLGSYRVVLRGEQDRTQIAQRTLRGIDVMGGAPRARDAGIEFIVGGGGDKLISELAQAPSQDARAAVQRARSQATPSSPPRAAPAQAAPAQVPLPGRTTLTISAPTTRADQVIAQRKQ</sequence>
<keyword evidence="2" id="KW-1133">Transmembrane helix</keyword>
<feature type="compositionally biased region" description="Polar residues" evidence="1">
    <location>
        <begin position="351"/>
        <end position="362"/>
    </location>
</feature>
<gene>
    <name evidence="4" type="primary">cpaB</name>
    <name evidence="4" type="ORF">ACFFJK_18545</name>
</gene>